<feature type="region of interest" description="Disordered" evidence="1">
    <location>
        <begin position="316"/>
        <end position="345"/>
    </location>
</feature>
<keyword evidence="4" id="KW-0969">Cilium</keyword>
<dbReference type="EMBL" id="FBYC01000004">
    <property type="protein sequence ID" value="CUX83339.1"/>
    <property type="molecule type" value="Genomic_DNA"/>
</dbReference>
<proteinExistence type="predicted"/>
<comment type="caution">
    <text evidence="4">The sequence shown here is derived from an EMBL/GenBank/DDBJ whole genome shotgun (WGS) entry which is preliminary data.</text>
</comment>
<dbReference type="InterPro" id="IPR001543">
    <property type="entry name" value="FliN-like_C"/>
</dbReference>
<evidence type="ECO:0000313" key="6">
    <source>
        <dbReference type="Proteomes" id="UP000182045"/>
    </source>
</evidence>
<dbReference type="SUPFAM" id="SSF101801">
    <property type="entry name" value="Surface presentation of antigens (SPOA)"/>
    <property type="match status" value="1"/>
</dbReference>
<gene>
    <name evidence="4" type="primary">fliM-2</name>
    <name evidence="3" type="ORF">Ga0058931_2921</name>
    <name evidence="4" type="ORF">HLUCCA05_13640</name>
</gene>
<evidence type="ECO:0000313" key="4">
    <source>
        <dbReference type="EMBL" id="KPP90513.1"/>
    </source>
</evidence>
<dbReference type="InterPro" id="IPR036429">
    <property type="entry name" value="SpoA-like_sf"/>
</dbReference>
<evidence type="ECO:0000313" key="3">
    <source>
        <dbReference type="EMBL" id="CUX83339.1"/>
    </source>
</evidence>
<keyword evidence="6" id="KW-1185">Reference proteome</keyword>
<evidence type="ECO:0000256" key="1">
    <source>
        <dbReference type="SAM" id="MobiDB-lite"/>
    </source>
</evidence>
<dbReference type="STRING" id="1666912.Ga0058931_2921"/>
<dbReference type="Proteomes" id="UP000182045">
    <property type="component" value="Unassembled WGS sequence"/>
</dbReference>
<organism evidence="4 5">
    <name type="scientific">Roseibaca calidilacus</name>
    <dbReference type="NCBI Taxonomy" id="1666912"/>
    <lineage>
        <taxon>Bacteria</taxon>
        <taxon>Pseudomonadati</taxon>
        <taxon>Pseudomonadota</taxon>
        <taxon>Alphaproteobacteria</taxon>
        <taxon>Rhodobacterales</taxon>
        <taxon>Paracoccaceae</taxon>
        <taxon>Roseinatronobacter</taxon>
    </lineage>
</organism>
<dbReference type="AlphaFoldDB" id="A0A0N8K720"/>
<dbReference type="Pfam" id="PF01052">
    <property type="entry name" value="FliMN_C"/>
    <property type="match status" value="1"/>
</dbReference>
<protein>
    <submittedName>
        <fullName evidence="4">Flagellar motor switch protein FliM</fullName>
    </submittedName>
</protein>
<evidence type="ECO:0000259" key="2">
    <source>
        <dbReference type="Pfam" id="PF01052"/>
    </source>
</evidence>
<dbReference type="Gene3D" id="2.30.330.10">
    <property type="entry name" value="SpoA-like"/>
    <property type="match status" value="1"/>
</dbReference>
<accession>A0A0N8K720</accession>
<keyword evidence="4" id="KW-0966">Cell projection</keyword>
<feature type="domain" description="Flagellar motor switch protein FliN-like C-terminal" evidence="2">
    <location>
        <begin position="226"/>
        <end position="293"/>
    </location>
</feature>
<keyword evidence="4" id="KW-0282">Flagellum</keyword>
<dbReference type="RefSeq" id="WP_072246964.1">
    <property type="nucleotide sequence ID" value="NZ_FBYC01000004.1"/>
</dbReference>
<dbReference type="Proteomes" id="UP000050413">
    <property type="component" value="Unassembled WGS sequence"/>
</dbReference>
<evidence type="ECO:0000313" key="5">
    <source>
        <dbReference type="Proteomes" id="UP000050413"/>
    </source>
</evidence>
<sequence>MEQAQAQHNHNTRDPLVRMARRNREQAAQQMAGFQAALSQAFGRMCADYPGLDGKVVNVVRRSVSLAELVDMAEPGQFLALLDGPDDALGMVWLCPALLAALVEAQTTGQVMPPGASDGPPRLPTRTDAALVAPMVDAFLHHAEERCADLAEGADIGGFLYGSFLDDRRPMGVVLDDVDYNILQLQVSLGNGVVTGYWTVVLPSRVVKNADAPGKDDDWENRLTQTVENSPVALNAVLCRFKLTLKEALALSKGDVLRVPESALETLGLTALGGATVANGRLGQARGFRAVRLVADPKLGWQGDSQSAPTLRLSKAVLSNPPQPDPVAKAHSGASPEFGHGAPQS</sequence>
<reference evidence="3 6" key="2">
    <citation type="submission" date="2016-01" db="EMBL/GenBank/DDBJ databases">
        <authorList>
            <person name="Varghese N."/>
        </authorList>
    </citation>
    <scope>NUCLEOTIDE SEQUENCE [LARGE SCALE GENOMIC DNA]</scope>
    <source>
        <strain evidence="3 6">HL-91</strain>
    </source>
</reference>
<reference evidence="4 5" key="1">
    <citation type="submission" date="2015-09" db="EMBL/GenBank/DDBJ databases">
        <title>Identification and resolution of microdiversity through metagenomic sequencing of parallel consortia.</title>
        <authorList>
            <person name="Nelson W.C."/>
            <person name="Romine M.F."/>
            <person name="Lindemann S.R."/>
        </authorList>
    </citation>
    <scope>NUCLEOTIDE SEQUENCE [LARGE SCALE GENOMIC DNA]</scope>
    <source>
        <strain evidence="4">HL-91</strain>
    </source>
</reference>
<dbReference type="EMBL" id="LJSG01000017">
    <property type="protein sequence ID" value="KPP90513.1"/>
    <property type="molecule type" value="Genomic_DNA"/>
</dbReference>
<name>A0A0N8K720_9RHOB</name>